<feature type="domain" description="Ice-binding protein C-terminal" evidence="1">
    <location>
        <begin position="209"/>
        <end position="232"/>
    </location>
</feature>
<evidence type="ECO:0000313" key="2">
    <source>
        <dbReference type="EMBL" id="APG28132.1"/>
    </source>
</evidence>
<dbReference type="AlphaFoldDB" id="A0A1L3GQC2"/>
<reference evidence="2 3" key="1">
    <citation type="journal article" date="2017" name="Genome Announc.">
        <title>Complete Genome Sequences of Two Acetylene-Fermenting Pelobacter acetylenicus Strains.</title>
        <authorList>
            <person name="Sutton J.M."/>
            <person name="Baesman S.M."/>
            <person name="Fierst J.L."/>
            <person name="Poret-Peterson A.T."/>
            <person name="Oremland R.S."/>
            <person name="Dunlap D.S."/>
            <person name="Akob D.M."/>
        </authorList>
    </citation>
    <scope>NUCLEOTIDE SEQUENCE [LARGE SCALE GENOMIC DNA]</scope>
    <source>
        <strain evidence="2 3">SFB93</strain>
    </source>
</reference>
<name>A0A1L3GQC2_9BACT</name>
<dbReference type="Proteomes" id="UP000182517">
    <property type="component" value="Chromosome"/>
</dbReference>
<dbReference type="Pfam" id="PF07589">
    <property type="entry name" value="PEP-CTERM"/>
    <property type="match status" value="1"/>
</dbReference>
<sequence>MTVACLFWAASALAIPTLQLDISGGVYDDAPDVENVVSTGDNFTLYTLLNLAGDDKPSAVSLGDKFYISMAVTPKLAEGSDGLGSFSFFDGSAIYEIDVTADMDYGTPPLAEAFKDLGPHGIFDTYYYEFEFAFDPALQCAAYNVADNPGGLVEGSDFYYRAFDVDVSGLAEGYEIHFDLYHLDFLKNGKGVVDVAAPFSHDAQSGAIPAPEPSTLLLLGAGLVGLGAYRRRRGKG</sequence>
<evidence type="ECO:0000259" key="1">
    <source>
        <dbReference type="Pfam" id="PF07589"/>
    </source>
</evidence>
<proteinExistence type="predicted"/>
<keyword evidence="3" id="KW-1185">Reference proteome</keyword>
<accession>A0A1L3GQC2</accession>
<protein>
    <recommendedName>
        <fullName evidence="1">Ice-binding protein C-terminal domain-containing protein</fullName>
    </recommendedName>
</protein>
<organism evidence="2 3">
    <name type="scientific">Syntrophotalea acetylenivorans</name>
    <dbReference type="NCBI Taxonomy" id="1842532"/>
    <lineage>
        <taxon>Bacteria</taxon>
        <taxon>Pseudomonadati</taxon>
        <taxon>Thermodesulfobacteriota</taxon>
        <taxon>Desulfuromonadia</taxon>
        <taxon>Desulfuromonadales</taxon>
        <taxon>Syntrophotaleaceae</taxon>
        <taxon>Syntrophotalea</taxon>
    </lineage>
</organism>
<dbReference type="EMBL" id="CP015519">
    <property type="protein sequence ID" value="APG28132.1"/>
    <property type="molecule type" value="Genomic_DNA"/>
</dbReference>
<dbReference type="KEGG" id="pef:A7E78_09925"/>
<dbReference type="InterPro" id="IPR013424">
    <property type="entry name" value="Ice-binding_C"/>
</dbReference>
<dbReference type="NCBIfam" id="TIGR02595">
    <property type="entry name" value="PEP_CTERM"/>
    <property type="match status" value="1"/>
</dbReference>
<evidence type="ECO:0000313" key="3">
    <source>
        <dbReference type="Proteomes" id="UP000182517"/>
    </source>
</evidence>
<dbReference type="NCBIfam" id="NF038141">
    <property type="entry name" value="choice_anch_N"/>
    <property type="match status" value="1"/>
</dbReference>
<gene>
    <name evidence="2" type="ORF">A7E78_09925</name>
</gene>